<comment type="function">
    <text evidence="7">Polynucleotide kinase that can phosphorylate the 5'-hydroxyl groups of both single-stranded RNA (ssRNA) and single-stranded DNA (ssDNA). Exhibits a strong preference for ssRNA.</text>
</comment>
<evidence type="ECO:0000256" key="5">
    <source>
        <dbReference type="ARBA" id="ARBA00022777"/>
    </source>
</evidence>
<feature type="domain" description="Clp1 P-loop" evidence="10">
    <location>
        <begin position="84"/>
        <end position="246"/>
    </location>
</feature>
<dbReference type="InterPro" id="IPR032319">
    <property type="entry name" value="CLP1_P"/>
</dbReference>
<gene>
    <name evidence="11" type="ORF">HA72_2037</name>
    <name evidence="12" type="ORF">MsedA_2087</name>
    <name evidence="13" type="ORF">MsedB_2089</name>
    <name evidence="14" type="ORF">MsedC_2087</name>
    <name evidence="15" type="ORF">MsedD_2088</name>
    <name evidence="16" type="ORF">MsedE_2089</name>
</gene>
<dbReference type="EMBL" id="CP012176">
    <property type="protein sequence ID" value="AKV83944.1"/>
    <property type="molecule type" value="Genomic_DNA"/>
</dbReference>
<evidence type="ECO:0000256" key="8">
    <source>
        <dbReference type="ARBA" id="ARBA00044641"/>
    </source>
</evidence>
<evidence type="ECO:0000313" key="12">
    <source>
        <dbReference type="EMBL" id="AKV74980.1"/>
    </source>
</evidence>
<name>A0A088EA48_9CREN</name>
<dbReference type="InterPro" id="IPR045116">
    <property type="entry name" value="Clp1/Grc3"/>
</dbReference>
<dbReference type="EMBL" id="CP008822">
    <property type="protein sequence ID" value="AIM28160.1"/>
    <property type="molecule type" value="Genomic_DNA"/>
</dbReference>
<dbReference type="Proteomes" id="UP000061362">
    <property type="component" value="Chromosome"/>
</dbReference>
<comment type="cofactor">
    <cofactor evidence="1">
        <name>a divalent metal cation</name>
        <dbReference type="ChEBI" id="CHEBI:60240"/>
    </cofactor>
</comment>
<keyword evidence="6" id="KW-0067">ATP-binding</keyword>
<evidence type="ECO:0000313" key="19">
    <source>
        <dbReference type="Proteomes" id="UP000061362"/>
    </source>
</evidence>
<keyword evidence="5" id="KW-0418">Kinase</keyword>
<dbReference type="Gene3D" id="3.40.50.300">
    <property type="entry name" value="P-loop containing nucleotide triphosphate hydrolases"/>
    <property type="match status" value="1"/>
</dbReference>
<evidence type="ECO:0000313" key="21">
    <source>
        <dbReference type="Proteomes" id="UP000062475"/>
    </source>
</evidence>
<dbReference type="EMBL" id="CP012175">
    <property type="protein sequence ID" value="AKV81713.1"/>
    <property type="molecule type" value="Genomic_DNA"/>
</dbReference>
<dbReference type="EMBL" id="CP012173">
    <property type="protein sequence ID" value="AKV77218.1"/>
    <property type="molecule type" value="Genomic_DNA"/>
</dbReference>
<evidence type="ECO:0000313" key="13">
    <source>
        <dbReference type="EMBL" id="AKV77218.1"/>
    </source>
</evidence>
<dbReference type="GO" id="GO:0051734">
    <property type="term" value="F:ATP-dependent polynucleotide 5'-hydroxyl-kinase activity"/>
    <property type="evidence" value="ECO:0007669"/>
    <property type="project" value="UniProtKB-EC"/>
</dbReference>
<dbReference type="Proteomes" id="UP000056255">
    <property type="component" value="Chromosome"/>
</dbReference>
<keyword evidence="4" id="KW-0547">Nucleotide-binding</keyword>
<evidence type="ECO:0000313" key="16">
    <source>
        <dbReference type="EMBL" id="AKV83944.1"/>
    </source>
</evidence>
<dbReference type="Proteomes" id="UP000068832">
    <property type="component" value="Chromosome"/>
</dbReference>
<evidence type="ECO:0000313" key="15">
    <source>
        <dbReference type="EMBL" id="AKV81713.1"/>
    </source>
</evidence>
<dbReference type="GO" id="GO:0006396">
    <property type="term" value="P:RNA processing"/>
    <property type="evidence" value="ECO:0007669"/>
    <property type="project" value="InterPro"/>
</dbReference>
<dbReference type="OMA" id="HKQYPVE"/>
<accession>A0A088EA48</accession>
<evidence type="ECO:0000313" key="17">
    <source>
        <dbReference type="Proteomes" id="UP000029084"/>
    </source>
</evidence>
<keyword evidence="3" id="KW-0808">Transferase</keyword>
<comment type="catalytic activity">
    <reaction evidence="8">
        <text>a 5'-end dephospho-ribonucleoside-RNA + ATP = a 5'-end 5'-phospho-ribonucleoside-RNA + ADP + H(+)</text>
        <dbReference type="Rhea" id="RHEA:54580"/>
        <dbReference type="Rhea" id="RHEA-COMP:13936"/>
        <dbReference type="Rhea" id="RHEA-COMP:15179"/>
        <dbReference type="ChEBI" id="CHEBI:15378"/>
        <dbReference type="ChEBI" id="CHEBI:30616"/>
        <dbReference type="ChEBI" id="CHEBI:138282"/>
        <dbReference type="ChEBI" id="CHEBI:138284"/>
        <dbReference type="ChEBI" id="CHEBI:456216"/>
        <dbReference type="EC" id="2.7.1.78"/>
    </reaction>
</comment>
<dbReference type="RefSeq" id="WP_012021964.1">
    <property type="nucleotide sequence ID" value="NZ_CP008822.1"/>
</dbReference>
<dbReference type="Proteomes" id="UP000062475">
    <property type="component" value="Chromosome"/>
</dbReference>
<dbReference type="GO" id="GO:0005524">
    <property type="term" value="F:ATP binding"/>
    <property type="evidence" value="ECO:0007669"/>
    <property type="project" value="UniProtKB-KW"/>
</dbReference>
<dbReference type="GeneID" id="91756572"/>
<reference evidence="11 17" key="1">
    <citation type="journal article" date="2014" name="J. Bacteriol.">
        <title>Role of an Archaeal PitA Transporter in the Copper and Arsenic Resistance of Metallosphaera sedula, an Extreme Thermoacidophile.</title>
        <authorList>
            <person name="McCarthy S."/>
            <person name="Ai C."/>
            <person name="Wheaton G."/>
            <person name="Tevatia R."/>
            <person name="Eckrich V."/>
            <person name="Kelly R."/>
            <person name="Blum P."/>
        </authorList>
    </citation>
    <scope>NUCLEOTIDE SEQUENCE [LARGE SCALE GENOMIC DNA]</scope>
    <source>
        <strain evidence="11 17">CuR1</strain>
    </source>
</reference>
<dbReference type="Proteomes" id="UP000029084">
    <property type="component" value="Chromosome"/>
</dbReference>
<dbReference type="Pfam" id="PF16575">
    <property type="entry name" value="CLP1_P"/>
    <property type="match status" value="1"/>
</dbReference>
<evidence type="ECO:0000256" key="9">
    <source>
        <dbReference type="ARBA" id="ARBA00044673"/>
    </source>
</evidence>
<evidence type="ECO:0000313" key="18">
    <source>
        <dbReference type="Proteomes" id="UP000056255"/>
    </source>
</evidence>
<evidence type="ECO:0000313" key="20">
    <source>
        <dbReference type="Proteomes" id="UP000062398"/>
    </source>
</evidence>
<organism evidence="11 17">
    <name type="scientific">Metallosphaera sedula</name>
    <dbReference type="NCBI Taxonomy" id="43687"/>
    <lineage>
        <taxon>Archaea</taxon>
        <taxon>Thermoproteota</taxon>
        <taxon>Thermoprotei</taxon>
        <taxon>Sulfolobales</taxon>
        <taxon>Sulfolobaceae</taxon>
        <taxon>Metallosphaera</taxon>
    </lineage>
</organism>
<evidence type="ECO:0000256" key="4">
    <source>
        <dbReference type="ARBA" id="ARBA00022741"/>
    </source>
</evidence>
<dbReference type="Proteomes" id="UP000062398">
    <property type="component" value="Chromosome"/>
</dbReference>
<dbReference type="PANTHER" id="PTHR12755:SF3">
    <property type="entry name" value="POLYNUCLEOTIDE 5'-HYDROXYL-KINASE NOL9"/>
    <property type="match status" value="1"/>
</dbReference>
<evidence type="ECO:0000313" key="14">
    <source>
        <dbReference type="EMBL" id="AKV79468.1"/>
    </source>
</evidence>
<dbReference type="PATRIC" id="fig|43687.5.peg.2194"/>
<dbReference type="OrthoDB" id="359472at2157"/>
<comment type="catalytic activity">
    <reaction evidence="9">
        <text>a 5'-end dephospho-2'-deoxyribonucleoside-DNA + ATP = a 5'-end 5'-phospho-2'-deoxyribonucleoside-DNA + ADP + H(+)</text>
        <dbReference type="Rhea" id="RHEA:15669"/>
        <dbReference type="Rhea" id="RHEA-COMP:13180"/>
        <dbReference type="Rhea" id="RHEA-COMP:13184"/>
        <dbReference type="ChEBI" id="CHEBI:15378"/>
        <dbReference type="ChEBI" id="CHEBI:30616"/>
        <dbReference type="ChEBI" id="CHEBI:136412"/>
        <dbReference type="ChEBI" id="CHEBI:136416"/>
        <dbReference type="ChEBI" id="CHEBI:456216"/>
        <dbReference type="EC" id="2.7.1.78"/>
    </reaction>
</comment>
<dbReference type="AlphaFoldDB" id="A0A088EA48"/>
<dbReference type="EC" id="2.7.1.78" evidence="2"/>
<evidence type="ECO:0000259" key="10">
    <source>
        <dbReference type="Pfam" id="PF16575"/>
    </source>
</evidence>
<dbReference type="EMBL" id="CP012172">
    <property type="protein sequence ID" value="AKV74980.1"/>
    <property type="molecule type" value="Genomic_DNA"/>
</dbReference>
<reference evidence="19 20" key="2">
    <citation type="journal article" date="2015" name="Genome Announc.">
        <title>Complete Genome Sequences of Evolved Arsenate-Resistant Metallosphaera sedula Strains.</title>
        <authorList>
            <person name="Ai C."/>
            <person name="McCarthy S."/>
            <person name="Schackwitz W."/>
            <person name="Martin J."/>
            <person name="Lipzen A."/>
            <person name="Blum P."/>
        </authorList>
    </citation>
    <scope>NUCLEOTIDE SEQUENCE [LARGE SCALE GENOMIC DNA]</scope>
    <source>
        <strain evidence="14 20">ARS120-1</strain>
        <strain evidence="15 19">ARS120-2</strain>
        <strain evidence="12 22">ARS50-1</strain>
        <strain evidence="13 21">ARS50-2</strain>
    </source>
</reference>
<dbReference type="PANTHER" id="PTHR12755">
    <property type="entry name" value="CLEAVAGE/POLYADENYLATION FACTOR IA SUBUNIT CLP1P"/>
    <property type="match status" value="1"/>
</dbReference>
<evidence type="ECO:0000256" key="7">
    <source>
        <dbReference type="ARBA" id="ARBA00024737"/>
    </source>
</evidence>
<proteinExistence type="predicted"/>
<protein>
    <recommendedName>
        <fullName evidence="2">polynucleotide 5'-hydroxyl-kinase</fullName>
        <ecNumber evidence="2">2.7.1.78</ecNumber>
    </recommendedName>
</protein>
<evidence type="ECO:0000256" key="3">
    <source>
        <dbReference type="ARBA" id="ARBA00022679"/>
    </source>
</evidence>
<dbReference type="InterPro" id="IPR027417">
    <property type="entry name" value="P-loop_NTPase"/>
</dbReference>
<evidence type="ECO:0000313" key="11">
    <source>
        <dbReference type="EMBL" id="AIM28160.1"/>
    </source>
</evidence>
<reference evidence="16 18" key="3">
    <citation type="submission" date="2015-07" db="EMBL/GenBank/DDBJ databases">
        <title>Physiological, transcriptional responses and genome re-sequencing of acid resistant extremely thermoacidophilic Metallosphaera sedula SARC-M1.</title>
        <authorList>
            <person name="Ai C."/>
            <person name="McCarthy S."/>
            <person name="Eckrich V."/>
            <person name="Rudrappa D."/>
            <person name="Qiu G."/>
            <person name="Blum P."/>
        </authorList>
    </citation>
    <scope>NUCLEOTIDE SEQUENCE [LARGE SCALE GENOMIC DNA]</scope>
    <source>
        <strain evidence="16 18">SARC-M1</strain>
    </source>
</reference>
<evidence type="ECO:0000256" key="6">
    <source>
        <dbReference type="ARBA" id="ARBA00022840"/>
    </source>
</evidence>
<evidence type="ECO:0000256" key="2">
    <source>
        <dbReference type="ARBA" id="ARBA00012157"/>
    </source>
</evidence>
<sequence>MRVYPNQYVIMRGPCELRVTGGEIRIMGLSQDLYLIPDTTFTVYSRKGAEIESDCESLATLPTTGWEEVAELISLTGGRVIVIGDLDSGKSYFSRTLYNMAKDFAYADLDLGQSSLFLPTFMSMTQGSKLWFHNPLSFTRAEFFGDISPSRDPNLHLELSLRLVKDIRNIVVDTDGWIRSSGVWHKRKLIELLDPDYVVALGVDALRLMPRNYRQRTFLLKPVQIRRKKTRTDRRANRRSLYERYFAWAKEVSVSSFGRRIGLTGSSCYLHDHLNGLMVGIISGGKIVGAGLMKMEEGPSIKTPVSSFDDFVLGFVSVDAEWTERRLF</sequence>
<evidence type="ECO:0000313" key="22">
    <source>
        <dbReference type="Proteomes" id="UP000068832"/>
    </source>
</evidence>
<evidence type="ECO:0000256" key="1">
    <source>
        <dbReference type="ARBA" id="ARBA00001968"/>
    </source>
</evidence>
<dbReference type="EMBL" id="CP012174">
    <property type="protein sequence ID" value="AKV79468.1"/>
    <property type="molecule type" value="Genomic_DNA"/>
</dbReference>